<protein>
    <submittedName>
        <fullName evidence="1">Uncharacterized protein</fullName>
    </submittedName>
</protein>
<reference evidence="1" key="1">
    <citation type="journal article" date="2015" name="Nature">
        <title>Complex archaea that bridge the gap between prokaryotes and eukaryotes.</title>
        <authorList>
            <person name="Spang A."/>
            <person name="Saw J.H."/>
            <person name="Jorgensen S.L."/>
            <person name="Zaremba-Niedzwiedzka K."/>
            <person name="Martijn J."/>
            <person name="Lind A.E."/>
            <person name="van Eijk R."/>
            <person name="Schleper C."/>
            <person name="Guy L."/>
            <person name="Ettema T.J."/>
        </authorList>
    </citation>
    <scope>NUCLEOTIDE SEQUENCE</scope>
</reference>
<name>A0A0F9K530_9ZZZZ</name>
<feature type="non-terminal residue" evidence="1">
    <location>
        <position position="166"/>
    </location>
</feature>
<sequence>MADTQRTRAALITLFGDNVTGQISAQDLRDFLVTMMESPEFTNAGDFFNGPVAGGNTTDKTTRGFHLYSQTMHSDYSASFGMPLAYNNVSGNWWPADLGDSTRNPARGIPADSYASGATDAKITFGGHDDPRDLLIVGNPYEVTDVHVHEWFTRIKLLGYPEYSFN</sequence>
<dbReference type="AlphaFoldDB" id="A0A0F9K530"/>
<comment type="caution">
    <text evidence="1">The sequence shown here is derived from an EMBL/GenBank/DDBJ whole genome shotgun (WGS) entry which is preliminary data.</text>
</comment>
<gene>
    <name evidence="1" type="ORF">LCGC14_1372420</name>
</gene>
<evidence type="ECO:0000313" key="1">
    <source>
        <dbReference type="EMBL" id="KKM77209.1"/>
    </source>
</evidence>
<organism evidence="1">
    <name type="scientific">marine sediment metagenome</name>
    <dbReference type="NCBI Taxonomy" id="412755"/>
    <lineage>
        <taxon>unclassified sequences</taxon>
        <taxon>metagenomes</taxon>
        <taxon>ecological metagenomes</taxon>
    </lineage>
</organism>
<accession>A0A0F9K530</accession>
<dbReference type="EMBL" id="LAZR01008678">
    <property type="protein sequence ID" value="KKM77209.1"/>
    <property type="molecule type" value="Genomic_DNA"/>
</dbReference>
<proteinExistence type="predicted"/>